<dbReference type="RefSeq" id="WP_171217163.1">
    <property type="nucleotide sequence ID" value="NZ_JABEPP010000001.1"/>
</dbReference>
<keyword evidence="2" id="KW-0479">Metal-binding</keyword>
<dbReference type="InterPro" id="IPR000086">
    <property type="entry name" value="NUDIX_hydrolase_dom"/>
</dbReference>
<dbReference type="GO" id="GO:0005737">
    <property type="term" value="C:cytoplasm"/>
    <property type="evidence" value="ECO:0007669"/>
    <property type="project" value="TreeGrafter"/>
</dbReference>
<gene>
    <name evidence="6" type="ORF">HJG44_04915</name>
</gene>
<dbReference type="GO" id="GO:0046872">
    <property type="term" value="F:metal ion binding"/>
    <property type="evidence" value="ECO:0007669"/>
    <property type="project" value="UniProtKB-KW"/>
</dbReference>
<dbReference type="CDD" id="cd04666">
    <property type="entry name" value="NUDIX_DIPP2_like_Nudt4"/>
    <property type="match status" value="1"/>
</dbReference>
<dbReference type="Proteomes" id="UP000564885">
    <property type="component" value="Unassembled WGS sequence"/>
</dbReference>
<comment type="caution">
    <text evidence="6">The sequence shown here is derived from an EMBL/GenBank/DDBJ whole genome shotgun (WGS) entry which is preliminary data.</text>
</comment>
<dbReference type="InterPro" id="IPR047198">
    <property type="entry name" value="DDP-like_NUDIX"/>
</dbReference>
<sequence>MPKPRTQYGALPFRFAESGLEILLATSRETRRWVIPKGWPMKGKAPHRTAEREAFEEAGLKGKIQHRAIGSYRYEKKLKDGALVECQVDVFPLKVSGQRRRWPEYEQRETRWFEPAEAAAAVQEPGLAALIGRLQETVASRGGAESKAA</sequence>
<dbReference type="PANTHER" id="PTHR12629:SF0">
    <property type="entry name" value="DIPHOSPHOINOSITOL-POLYPHOSPHATE DIPHOSPHATASE"/>
    <property type="match status" value="1"/>
</dbReference>
<accession>A0A849I5R2</accession>
<keyword evidence="3 6" id="KW-0378">Hydrolase</keyword>
<evidence type="ECO:0000313" key="6">
    <source>
        <dbReference type="EMBL" id="NNM71739.1"/>
    </source>
</evidence>
<dbReference type="Pfam" id="PF00293">
    <property type="entry name" value="NUDIX"/>
    <property type="match status" value="1"/>
</dbReference>
<evidence type="ECO:0000259" key="5">
    <source>
        <dbReference type="PROSITE" id="PS51462"/>
    </source>
</evidence>
<feature type="domain" description="Nudix hydrolase" evidence="5">
    <location>
        <begin position="3"/>
        <end position="135"/>
    </location>
</feature>
<proteinExistence type="predicted"/>
<dbReference type="PANTHER" id="PTHR12629">
    <property type="entry name" value="DIPHOSPHOINOSITOL POLYPHOSPHATE PHOSPHOHYDROLASE"/>
    <property type="match status" value="1"/>
</dbReference>
<dbReference type="Gene3D" id="3.90.79.10">
    <property type="entry name" value="Nucleoside Triphosphate Pyrophosphohydrolase"/>
    <property type="match status" value="1"/>
</dbReference>
<dbReference type="AlphaFoldDB" id="A0A849I5R2"/>
<dbReference type="GO" id="GO:0016462">
    <property type="term" value="F:pyrophosphatase activity"/>
    <property type="evidence" value="ECO:0007669"/>
    <property type="project" value="InterPro"/>
</dbReference>
<dbReference type="SUPFAM" id="SSF55811">
    <property type="entry name" value="Nudix"/>
    <property type="match status" value="1"/>
</dbReference>
<evidence type="ECO:0000256" key="3">
    <source>
        <dbReference type="ARBA" id="ARBA00022801"/>
    </source>
</evidence>
<evidence type="ECO:0000256" key="4">
    <source>
        <dbReference type="ARBA" id="ARBA00022842"/>
    </source>
</evidence>
<evidence type="ECO:0000256" key="1">
    <source>
        <dbReference type="ARBA" id="ARBA00001946"/>
    </source>
</evidence>
<evidence type="ECO:0000313" key="7">
    <source>
        <dbReference type="Proteomes" id="UP000564885"/>
    </source>
</evidence>
<comment type="cofactor">
    <cofactor evidence="1">
        <name>Mg(2+)</name>
        <dbReference type="ChEBI" id="CHEBI:18420"/>
    </cofactor>
</comment>
<dbReference type="InterPro" id="IPR015797">
    <property type="entry name" value="NUDIX_hydrolase-like_dom_sf"/>
</dbReference>
<reference evidence="6 7" key="1">
    <citation type="submission" date="2020-04" db="EMBL/GenBank/DDBJ databases">
        <title>Enterovirga sp. isolate from soil.</title>
        <authorList>
            <person name="Chea S."/>
            <person name="Kim D.-U."/>
        </authorList>
    </citation>
    <scope>NUCLEOTIDE SEQUENCE [LARGE SCALE GENOMIC DNA]</scope>
    <source>
        <strain evidence="6 7">DB1703</strain>
    </source>
</reference>
<evidence type="ECO:0000256" key="2">
    <source>
        <dbReference type="ARBA" id="ARBA00022723"/>
    </source>
</evidence>
<protein>
    <submittedName>
        <fullName evidence="6">NUDIX hydrolase</fullName>
    </submittedName>
</protein>
<name>A0A849I5R2_9HYPH</name>
<keyword evidence="7" id="KW-1185">Reference proteome</keyword>
<organism evidence="6 7">
    <name type="scientific">Enterovirga aerilata</name>
    <dbReference type="NCBI Taxonomy" id="2730920"/>
    <lineage>
        <taxon>Bacteria</taxon>
        <taxon>Pseudomonadati</taxon>
        <taxon>Pseudomonadota</taxon>
        <taxon>Alphaproteobacteria</taxon>
        <taxon>Hyphomicrobiales</taxon>
        <taxon>Methylobacteriaceae</taxon>
        <taxon>Enterovirga</taxon>
    </lineage>
</organism>
<keyword evidence="4" id="KW-0460">Magnesium</keyword>
<dbReference type="PROSITE" id="PS51462">
    <property type="entry name" value="NUDIX"/>
    <property type="match status" value="1"/>
</dbReference>
<dbReference type="EMBL" id="JABEPP010000001">
    <property type="protein sequence ID" value="NNM71739.1"/>
    <property type="molecule type" value="Genomic_DNA"/>
</dbReference>